<accession>A0A1H6BBB2</accession>
<dbReference type="EMBL" id="FNVU01000006">
    <property type="protein sequence ID" value="SEG57844.1"/>
    <property type="molecule type" value="Genomic_DNA"/>
</dbReference>
<feature type="region of interest" description="Disordered" evidence="1">
    <location>
        <begin position="26"/>
        <end position="49"/>
    </location>
</feature>
<dbReference type="AlphaFoldDB" id="A0A1H6BBB2"/>
<keyword evidence="3" id="KW-1185">Reference proteome</keyword>
<evidence type="ECO:0000313" key="2">
    <source>
        <dbReference type="EMBL" id="SEG57844.1"/>
    </source>
</evidence>
<evidence type="ECO:0000256" key="1">
    <source>
        <dbReference type="SAM" id="MobiDB-lite"/>
    </source>
</evidence>
<dbReference type="Proteomes" id="UP000236754">
    <property type="component" value="Unassembled WGS sequence"/>
</dbReference>
<name>A0A1H6BBB2_9ACTN</name>
<proteinExistence type="predicted"/>
<organism evidence="2 3">
    <name type="scientific">Actinacidiphila yanglinensis</name>
    <dbReference type="NCBI Taxonomy" id="310779"/>
    <lineage>
        <taxon>Bacteria</taxon>
        <taxon>Bacillati</taxon>
        <taxon>Actinomycetota</taxon>
        <taxon>Actinomycetes</taxon>
        <taxon>Kitasatosporales</taxon>
        <taxon>Streptomycetaceae</taxon>
        <taxon>Actinacidiphila</taxon>
    </lineage>
</organism>
<sequence>MTGIVRYPDITRTRWSSADEADRFVVDNPATGRPTSVIQGSGTAGVMPARKRVGPPVNWRARVGGGNCPVWSFREEDCG</sequence>
<gene>
    <name evidence="2" type="ORF">SAMN05216223_106367</name>
</gene>
<reference evidence="2 3" key="1">
    <citation type="submission" date="2016-10" db="EMBL/GenBank/DDBJ databases">
        <authorList>
            <person name="de Groot N.N."/>
        </authorList>
    </citation>
    <scope>NUCLEOTIDE SEQUENCE [LARGE SCALE GENOMIC DNA]</scope>
    <source>
        <strain evidence="2 3">CGMCC 4.2023</strain>
    </source>
</reference>
<protein>
    <submittedName>
        <fullName evidence="2">Uncharacterized protein</fullName>
    </submittedName>
</protein>
<evidence type="ECO:0000313" key="3">
    <source>
        <dbReference type="Proteomes" id="UP000236754"/>
    </source>
</evidence>